<name>A0AAN7U8C3_9PEZI</name>
<feature type="compositionally biased region" description="Low complexity" evidence="1">
    <location>
        <begin position="24"/>
        <end position="39"/>
    </location>
</feature>
<evidence type="ECO:0000313" key="3">
    <source>
        <dbReference type="Proteomes" id="UP001305414"/>
    </source>
</evidence>
<reference evidence="2 3" key="1">
    <citation type="submission" date="2023-10" db="EMBL/GenBank/DDBJ databases">
        <title>Draft genome sequence of Xylaria bambusicola isolate GMP-LS, the root and basal stem rot pathogen of sugarcane in Indonesia.</title>
        <authorList>
            <person name="Selvaraj P."/>
            <person name="Muralishankar V."/>
            <person name="Muruganantham S."/>
            <person name="Sp S."/>
            <person name="Haryani S."/>
            <person name="Lau K.J.X."/>
            <person name="Naqvi N.I."/>
        </authorList>
    </citation>
    <scope>NUCLEOTIDE SEQUENCE [LARGE SCALE GENOMIC DNA]</scope>
    <source>
        <strain evidence="2">GMP-LS</strain>
    </source>
</reference>
<dbReference type="AlphaFoldDB" id="A0AAN7U8C3"/>
<accession>A0AAN7U8C3</accession>
<feature type="compositionally biased region" description="Polar residues" evidence="1">
    <location>
        <begin position="40"/>
        <end position="50"/>
    </location>
</feature>
<keyword evidence="3" id="KW-1185">Reference proteome</keyword>
<dbReference type="Proteomes" id="UP001305414">
    <property type="component" value="Unassembled WGS sequence"/>
</dbReference>
<evidence type="ECO:0000313" key="2">
    <source>
        <dbReference type="EMBL" id="KAK5627460.1"/>
    </source>
</evidence>
<protein>
    <submittedName>
        <fullName evidence="2">Uncharacterized protein</fullName>
    </submittedName>
</protein>
<sequence>MANTVFSDFMSGGGSLTIPTQFASRTQESSSSQQHSRTSGLRTASCTIQRRLNHGSWTKE</sequence>
<proteinExistence type="predicted"/>
<dbReference type="EMBL" id="JAWHQM010000005">
    <property type="protein sequence ID" value="KAK5627460.1"/>
    <property type="molecule type" value="Genomic_DNA"/>
</dbReference>
<gene>
    <name evidence="2" type="ORF">RRF57_003175</name>
</gene>
<organism evidence="2 3">
    <name type="scientific">Xylaria bambusicola</name>
    <dbReference type="NCBI Taxonomy" id="326684"/>
    <lineage>
        <taxon>Eukaryota</taxon>
        <taxon>Fungi</taxon>
        <taxon>Dikarya</taxon>
        <taxon>Ascomycota</taxon>
        <taxon>Pezizomycotina</taxon>
        <taxon>Sordariomycetes</taxon>
        <taxon>Xylariomycetidae</taxon>
        <taxon>Xylariales</taxon>
        <taxon>Xylariaceae</taxon>
        <taxon>Xylaria</taxon>
    </lineage>
</organism>
<evidence type="ECO:0000256" key="1">
    <source>
        <dbReference type="SAM" id="MobiDB-lite"/>
    </source>
</evidence>
<feature type="region of interest" description="Disordered" evidence="1">
    <location>
        <begin position="1"/>
        <end position="60"/>
    </location>
</feature>
<comment type="caution">
    <text evidence="2">The sequence shown here is derived from an EMBL/GenBank/DDBJ whole genome shotgun (WGS) entry which is preliminary data.</text>
</comment>